<dbReference type="AlphaFoldDB" id="A0A0F9QMS8"/>
<gene>
    <name evidence="3" type="ORF">LCGC14_1075190</name>
</gene>
<comment type="caution">
    <text evidence="3">The sequence shown here is derived from an EMBL/GenBank/DDBJ whole genome shotgun (WGS) entry which is preliminary data.</text>
</comment>
<organism evidence="3">
    <name type="scientific">marine sediment metagenome</name>
    <dbReference type="NCBI Taxonomy" id="412755"/>
    <lineage>
        <taxon>unclassified sequences</taxon>
        <taxon>metagenomes</taxon>
        <taxon>ecological metagenomes</taxon>
    </lineage>
</organism>
<reference evidence="3" key="1">
    <citation type="journal article" date="2015" name="Nature">
        <title>Complex archaea that bridge the gap between prokaryotes and eukaryotes.</title>
        <authorList>
            <person name="Spang A."/>
            <person name="Saw J.H."/>
            <person name="Jorgensen S.L."/>
            <person name="Zaremba-Niedzwiedzka K."/>
            <person name="Martijn J."/>
            <person name="Lind A.E."/>
            <person name="van Eijk R."/>
            <person name="Schleper C."/>
            <person name="Guy L."/>
            <person name="Ettema T.J."/>
        </authorList>
    </citation>
    <scope>NUCLEOTIDE SEQUENCE</scope>
</reference>
<dbReference type="PROSITE" id="PS50164">
    <property type="entry name" value="GIY_YIG"/>
    <property type="match status" value="1"/>
</dbReference>
<dbReference type="SMART" id="SM00465">
    <property type="entry name" value="GIYc"/>
    <property type="match status" value="1"/>
</dbReference>
<sequence>MAEKISGIYRIVCIKNGRYYFGSAKNIHRRWLGHKSTLRRRKHNNPIIQAVWNKHGENSFCCELTEIVPINKLLEVEDVYLKENVGKLNCMNIAKDATAPMRDKIVSDETKLKLSEALKGNTNCKGHKHLPETLHKISEANKGKFCSVETRCKISEANKGKKRSAIARRKMSKAHINRQYNHDNKTGKFTT</sequence>
<accession>A0A0F9QMS8</accession>
<dbReference type="SMART" id="SM00496">
    <property type="entry name" value="IENR2"/>
    <property type="match status" value="4"/>
</dbReference>
<comment type="similarity">
    <text evidence="1">To endonucleases of group I introns of fungi and phage.</text>
</comment>
<dbReference type="GO" id="GO:0004519">
    <property type="term" value="F:endonuclease activity"/>
    <property type="evidence" value="ECO:0007669"/>
    <property type="project" value="InterPro"/>
</dbReference>
<dbReference type="Pfam" id="PF07460">
    <property type="entry name" value="NUMOD3"/>
    <property type="match status" value="2"/>
</dbReference>
<dbReference type="InterPro" id="IPR000305">
    <property type="entry name" value="GIY-YIG_endonuc"/>
</dbReference>
<protein>
    <recommendedName>
        <fullName evidence="2">GIY-YIG domain-containing protein</fullName>
    </recommendedName>
</protein>
<dbReference type="SUPFAM" id="SSF64496">
    <property type="entry name" value="DNA-binding domain of intron-encoded endonucleases"/>
    <property type="match status" value="1"/>
</dbReference>
<dbReference type="Gene3D" id="3.40.1440.10">
    <property type="entry name" value="GIY-YIG endonuclease"/>
    <property type="match status" value="1"/>
</dbReference>
<dbReference type="NCBIfam" id="TIGR01453">
    <property type="entry name" value="grpIintron_endo"/>
    <property type="match status" value="1"/>
</dbReference>
<dbReference type="GO" id="GO:0003677">
    <property type="term" value="F:DNA binding"/>
    <property type="evidence" value="ECO:0007669"/>
    <property type="project" value="InterPro"/>
</dbReference>
<name>A0A0F9QMS8_9ZZZZ</name>
<dbReference type="InterPro" id="IPR006350">
    <property type="entry name" value="Intron_endoG1"/>
</dbReference>
<dbReference type="InterPro" id="IPR003611">
    <property type="entry name" value="NUMOD3"/>
</dbReference>
<dbReference type="InterPro" id="IPR035901">
    <property type="entry name" value="GIY-YIG_endonuc_sf"/>
</dbReference>
<dbReference type="EMBL" id="LAZR01004664">
    <property type="protein sequence ID" value="KKN06638.1"/>
    <property type="molecule type" value="Genomic_DNA"/>
</dbReference>
<evidence type="ECO:0000313" key="3">
    <source>
        <dbReference type="EMBL" id="KKN06638.1"/>
    </source>
</evidence>
<evidence type="ECO:0000259" key="2">
    <source>
        <dbReference type="PROSITE" id="PS50164"/>
    </source>
</evidence>
<feature type="domain" description="GIY-YIG" evidence="2">
    <location>
        <begin position="4"/>
        <end position="90"/>
    </location>
</feature>
<dbReference type="SUPFAM" id="SSF82771">
    <property type="entry name" value="GIY-YIG endonuclease"/>
    <property type="match status" value="1"/>
</dbReference>
<dbReference type="Pfam" id="PF01541">
    <property type="entry name" value="GIY-YIG"/>
    <property type="match status" value="1"/>
</dbReference>
<proteinExistence type="predicted"/>
<evidence type="ECO:0000256" key="1">
    <source>
        <dbReference type="ARBA" id="ARBA00010045"/>
    </source>
</evidence>